<dbReference type="RefSeq" id="WP_101226443.1">
    <property type="nucleotide sequence ID" value="NZ_JARSFA010000027.1"/>
</dbReference>
<reference evidence="1 2" key="1">
    <citation type="journal article" date="2010" name="Int. J. Syst. Evol. Microbiol.">
        <title>Bacillus horneckiae sp. nov., isolated from a spacecraft-assembly clean room.</title>
        <authorList>
            <person name="Vaishampayan P."/>
            <person name="Probst A."/>
            <person name="Krishnamurthi S."/>
            <person name="Ghosh S."/>
            <person name="Osman S."/>
            <person name="McDowall A."/>
            <person name="Ruckmani A."/>
            <person name="Mayilraj S."/>
            <person name="Venkateswaran K."/>
        </authorList>
    </citation>
    <scope>NUCLEOTIDE SEQUENCE [LARGE SCALE GENOMIC DNA]</scope>
    <source>
        <strain evidence="2">1PO1SC</strain>
    </source>
</reference>
<evidence type="ECO:0000313" key="1">
    <source>
        <dbReference type="EMBL" id="PKG26075.1"/>
    </source>
</evidence>
<accession>A0A2N0Z986</accession>
<gene>
    <name evidence="1" type="ORF">CWS20_25885</name>
</gene>
<dbReference type="Proteomes" id="UP000233343">
    <property type="component" value="Unassembled WGS sequence"/>
</dbReference>
<sequence>MQKSFSRLNLLRQSYLSPFKKGISQWLQLDIANLTLSVPYYDYLRGQVFIDDIKTVYEECPDSFDLAALLSLLHDDFLYHTKKGSRNHQQTAQYLCYGQRQYLAYQTVTKREKQTLKRVNEHTFVMSFEEEEEIEEKEDRDLAEITIRLKESKIQRTEILLYDVSPYMNDQVITVEDMLVIVYLDFIEKVKQEGNNDKVMKSILRGLEFYKMN</sequence>
<evidence type="ECO:0000313" key="2">
    <source>
        <dbReference type="Proteomes" id="UP000233343"/>
    </source>
</evidence>
<proteinExistence type="predicted"/>
<comment type="caution">
    <text evidence="1">The sequence shown here is derived from an EMBL/GenBank/DDBJ whole genome shotgun (WGS) entry which is preliminary data.</text>
</comment>
<dbReference type="EMBL" id="PISD01000078">
    <property type="protein sequence ID" value="PKG26075.1"/>
    <property type="molecule type" value="Genomic_DNA"/>
</dbReference>
<protein>
    <submittedName>
        <fullName evidence="1">Uncharacterized protein</fullName>
    </submittedName>
</protein>
<dbReference type="AlphaFoldDB" id="A0A2N0Z986"/>
<organism evidence="1 2">
    <name type="scientific">Cytobacillus horneckiae</name>
    <dbReference type="NCBI Taxonomy" id="549687"/>
    <lineage>
        <taxon>Bacteria</taxon>
        <taxon>Bacillati</taxon>
        <taxon>Bacillota</taxon>
        <taxon>Bacilli</taxon>
        <taxon>Bacillales</taxon>
        <taxon>Bacillaceae</taxon>
        <taxon>Cytobacillus</taxon>
    </lineage>
</organism>
<name>A0A2N0Z986_9BACI</name>
<keyword evidence="2" id="KW-1185">Reference proteome</keyword>